<keyword evidence="2" id="KW-0805">Transcription regulation</keyword>
<reference evidence="9" key="1">
    <citation type="submission" date="2017-01" db="EMBL/GenBank/DDBJ databases">
        <authorList>
            <person name="Varghese N."/>
            <person name="Submissions S."/>
        </authorList>
    </citation>
    <scope>NUCLEOTIDE SEQUENCE [LARGE SCALE GENOMIC DNA]</scope>
    <source>
        <strain evidence="9">DSM 21054</strain>
    </source>
</reference>
<dbReference type="STRING" id="477680.SAMN05421788_107112"/>
<evidence type="ECO:0000256" key="1">
    <source>
        <dbReference type="ARBA" id="ARBA00022553"/>
    </source>
</evidence>
<evidence type="ECO:0000259" key="6">
    <source>
        <dbReference type="PROSITE" id="PS50043"/>
    </source>
</evidence>
<dbReference type="InterPro" id="IPR001789">
    <property type="entry name" value="Sig_transdc_resp-reg_receiver"/>
</dbReference>
<dbReference type="Pfam" id="PF00072">
    <property type="entry name" value="Response_reg"/>
    <property type="match status" value="1"/>
</dbReference>
<dbReference type="CDD" id="cd06170">
    <property type="entry name" value="LuxR_C_like"/>
    <property type="match status" value="1"/>
</dbReference>
<dbReference type="Pfam" id="PF00196">
    <property type="entry name" value="GerE"/>
    <property type="match status" value="1"/>
</dbReference>
<dbReference type="SUPFAM" id="SSF52172">
    <property type="entry name" value="CheY-like"/>
    <property type="match status" value="1"/>
</dbReference>
<feature type="domain" description="Response regulatory" evidence="7">
    <location>
        <begin position="5"/>
        <end position="121"/>
    </location>
</feature>
<dbReference type="InterPro" id="IPR016032">
    <property type="entry name" value="Sig_transdc_resp-reg_C-effctor"/>
</dbReference>
<dbReference type="PROSITE" id="PS50110">
    <property type="entry name" value="RESPONSE_REGULATORY"/>
    <property type="match status" value="1"/>
</dbReference>
<dbReference type="InterPro" id="IPR058245">
    <property type="entry name" value="NreC/VraR/RcsB-like_REC"/>
</dbReference>
<dbReference type="SMART" id="SM00448">
    <property type="entry name" value="REC"/>
    <property type="match status" value="1"/>
</dbReference>
<dbReference type="Proteomes" id="UP000186917">
    <property type="component" value="Unassembled WGS sequence"/>
</dbReference>
<evidence type="ECO:0000313" key="9">
    <source>
        <dbReference type="Proteomes" id="UP000186917"/>
    </source>
</evidence>
<evidence type="ECO:0000256" key="4">
    <source>
        <dbReference type="ARBA" id="ARBA00023163"/>
    </source>
</evidence>
<feature type="domain" description="HTH luxR-type" evidence="6">
    <location>
        <begin position="142"/>
        <end position="207"/>
    </location>
</feature>
<evidence type="ECO:0000256" key="5">
    <source>
        <dbReference type="PROSITE-ProRule" id="PRU00169"/>
    </source>
</evidence>
<dbReference type="SUPFAM" id="SSF46894">
    <property type="entry name" value="C-terminal effector domain of the bipartite response regulators"/>
    <property type="match status" value="1"/>
</dbReference>
<accession>A0A173MG94</accession>
<dbReference type="InterPro" id="IPR011006">
    <property type="entry name" value="CheY-like_superfamily"/>
</dbReference>
<dbReference type="PANTHER" id="PTHR43214">
    <property type="entry name" value="TWO-COMPONENT RESPONSE REGULATOR"/>
    <property type="match status" value="1"/>
</dbReference>
<dbReference type="GO" id="GO:0003677">
    <property type="term" value="F:DNA binding"/>
    <property type="evidence" value="ECO:0007669"/>
    <property type="project" value="UniProtKB-KW"/>
</dbReference>
<sequence>MNKLLTAIVDDHPIVIEGLKTSLQHEANLQIVGGFGTGSDLLSFIKLNRLDLILLDITLPDINGMDLCKMIKKESVQTIILVVSNHTERSIIMETIQNGASGYLLKNSSVEELRNCISEATRGNICYSKEVIEIISRPSQNQLRGRPQLTRREKQILALIAEGKTSQVIAQELFLSPLTIETHRRNLMQKFEVKNVAELIMAANQQRFILMNQKKDR</sequence>
<evidence type="ECO:0000256" key="3">
    <source>
        <dbReference type="ARBA" id="ARBA00023125"/>
    </source>
</evidence>
<protein>
    <submittedName>
        <fullName evidence="8">Two component transcriptional regulator, LuxR family</fullName>
    </submittedName>
</protein>
<proteinExistence type="predicted"/>
<keyword evidence="9" id="KW-1185">Reference proteome</keyword>
<dbReference type="AlphaFoldDB" id="A0A173MG94"/>
<dbReference type="CDD" id="cd17535">
    <property type="entry name" value="REC_NarL-like"/>
    <property type="match status" value="1"/>
</dbReference>
<dbReference type="OrthoDB" id="9797341at2"/>
<dbReference type="PROSITE" id="PS50043">
    <property type="entry name" value="HTH_LUXR_2"/>
    <property type="match status" value="1"/>
</dbReference>
<dbReference type="KEGG" id="fln:FLA_2470"/>
<name>A0A173MG94_9BACT</name>
<organism evidence="8 9">
    <name type="scientific">Filimonas lacunae</name>
    <dbReference type="NCBI Taxonomy" id="477680"/>
    <lineage>
        <taxon>Bacteria</taxon>
        <taxon>Pseudomonadati</taxon>
        <taxon>Bacteroidota</taxon>
        <taxon>Chitinophagia</taxon>
        <taxon>Chitinophagales</taxon>
        <taxon>Chitinophagaceae</taxon>
        <taxon>Filimonas</taxon>
    </lineage>
</organism>
<keyword evidence="1 5" id="KW-0597">Phosphoprotein</keyword>
<evidence type="ECO:0000313" key="8">
    <source>
        <dbReference type="EMBL" id="SIT27006.1"/>
    </source>
</evidence>
<keyword evidence="3" id="KW-0238">DNA-binding</keyword>
<dbReference type="PROSITE" id="PS00622">
    <property type="entry name" value="HTH_LUXR_1"/>
    <property type="match status" value="1"/>
</dbReference>
<keyword evidence="4" id="KW-0804">Transcription</keyword>
<dbReference type="RefSeq" id="WP_076380707.1">
    <property type="nucleotide sequence ID" value="NZ_AP017422.1"/>
</dbReference>
<dbReference type="PRINTS" id="PR00038">
    <property type="entry name" value="HTHLUXR"/>
</dbReference>
<dbReference type="PANTHER" id="PTHR43214:SF41">
    <property type="entry name" value="NITRATE_NITRITE RESPONSE REGULATOR PROTEIN NARP"/>
    <property type="match status" value="1"/>
</dbReference>
<feature type="modified residue" description="4-aspartylphosphate" evidence="5">
    <location>
        <position position="56"/>
    </location>
</feature>
<dbReference type="GO" id="GO:0006355">
    <property type="term" value="P:regulation of DNA-templated transcription"/>
    <property type="evidence" value="ECO:0007669"/>
    <property type="project" value="InterPro"/>
</dbReference>
<gene>
    <name evidence="8" type="ORF">SAMN05421788_107112</name>
</gene>
<dbReference type="GO" id="GO:0000160">
    <property type="term" value="P:phosphorelay signal transduction system"/>
    <property type="evidence" value="ECO:0007669"/>
    <property type="project" value="InterPro"/>
</dbReference>
<dbReference type="InterPro" id="IPR000792">
    <property type="entry name" value="Tscrpt_reg_LuxR_C"/>
</dbReference>
<evidence type="ECO:0000256" key="2">
    <source>
        <dbReference type="ARBA" id="ARBA00023015"/>
    </source>
</evidence>
<dbReference type="Gene3D" id="3.40.50.2300">
    <property type="match status" value="1"/>
</dbReference>
<evidence type="ECO:0000259" key="7">
    <source>
        <dbReference type="PROSITE" id="PS50110"/>
    </source>
</evidence>
<dbReference type="InterPro" id="IPR039420">
    <property type="entry name" value="WalR-like"/>
</dbReference>
<dbReference type="EMBL" id="FTOR01000007">
    <property type="protein sequence ID" value="SIT27006.1"/>
    <property type="molecule type" value="Genomic_DNA"/>
</dbReference>
<dbReference type="SMART" id="SM00421">
    <property type="entry name" value="HTH_LUXR"/>
    <property type="match status" value="1"/>
</dbReference>